<accession>A0A6M3Y1R7</accession>
<evidence type="ECO:0000313" key="1">
    <source>
        <dbReference type="EMBL" id="QJI04205.1"/>
    </source>
</evidence>
<name>A0A6M3Y1R7_9ZZZZ</name>
<dbReference type="EMBL" id="MT145158">
    <property type="protein sequence ID" value="QJI04205.1"/>
    <property type="molecule type" value="Genomic_DNA"/>
</dbReference>
<dbReference type="AlphaFoldDB" id="A0A6M3Y1R7"/>
<sequence>MDYVLINGLLHKIVKVQGDIVKEKEQYDSNMNKHIQALSLVRQEILQLIEQEDYVPDADS</sequence>
<proteinExistence type="predicted"/>
<organism evidence="1">
    <name type="scientific">viral metagenome</name>
    <dbReference type="NCBI Taxonomy" id="1070528"/>
    <lineage>
        <taxon>unclassified sequences</taxon>
        <taxon>metagenomes</taxon>
        <taxon>organismal metagenomes</taxon>
    </lineage>
</organism>
<protein>
    <submittedName>
        <fullName evidence="1">Uncharacterized protein</fullName>
    </submittedName>
</protein>
<gene>
    <name evidence="1" type="ORF">TM448B06734_0004</name>
</gene>
<reference evidence="1" key="1">
    <citation type="submission" date="2020-03" db="EMBL/GenBank/DDBJ databases">
        <title>The deep terrestrial virosphere.</title>
        <authorList>
            <person name="Holmfeldt K."/>
            <person name="Nilsson E."/>
            <person name="Simone D."/>
            <person name="Lopez-Fernandez M."/>
            <person name="Wu X."/>
            <person name="de Brujin I."/>
            <person name="Lundin D."/>
            <person name="Andersson A."/>
            <person name="Bertilsson S."/>
            <person name="Dopson M."/>
        </authorList>
    </citation>
    <scope>NUCLEOTIDE SEQUENCE</scope>
    <source>
        <strain evidence="1">TM448B06734</strain>
    </source>
</reference>